<organism evidence="3 4">
    <name type="scientific">Megaselia scalaris</name>
    <name type="common">Humpbacked fly</name>
    <name type="synonym">Phora scalaris</name>
    <dbReference type="NCBI Taxonomy" id="36166"/>
    <lineage>
        <taxon>Eukaryota</taxon>
        <taxon>Metazoa</taxon>
        <taxon>Ecdysozoa</taxon>
        <taxon>Arthropoda</taxon>
        <taxon>Hexapoda</taxon>
        <taxon>Insecta</taxon>
        <taxon>Pterygota</taxon>
        <taxon>Neoptera</taxon>
        <taxon>Endopterygota</taxon>
        <taxon>Diptera</taxon>
        <taxon>Brachycera</taxon>
        <taxon>Muscomorpha</taxon>
        <taxon>Platypezoidea</taxon>
        <taxon>Phoridae</taxon>
        <taxon>Megaseliini</taxon>
        <taxon>Megaselia</taxon>
    </lineage>
</organism>
<dbReference type="PRINTS" id="PR00947">
    <property type="entry name" value="CUTICLE"/>
</dbReference>
<evidence type="ECO:0000313" key="4">
    <source>
        <dbReference type="Proteomes" id="UP000015102"/>
    </source>
</evidence>
<dbReference type="PROSITE" id="PS51155">
    <property type="entry name" value="CHIT_BIND_RR_2"/>
    <property type="match status" value="1"/>
</dbReference>
<evidence type="ECO:0000256" key="2">
    <source>
        <dbReference type="PROSITE-ProRule" id="PRU00497"/>
    </source>
</evidence>
<reference evidence="4" key="1">
    <citation type="submission" date="2013-02" db="EMBL/GenBank/DDBJ databases">
        <authorList>
            <person name="Hughes D."/>
        </authorList>
    </citation>
    <scope>NUCLEOTIDE SEQUENCE</scope>
    <source>
        <strain>Durham</strain>
        <strain evidence="4">NC isolate 2 -- Noor lab</strain>
    </source>
</reference>
<keyword evidence="1 2" id="KW-0193">Cuticle</keyword>
<dbReference type="PROSITE" id="PS00233">
    <property type="entry name" value="CHIT_BIND_RR_1"/>
    <property type="match status" value="1"/>
</dbReference>
<dbReference type="GO" id="GO:0062129">
    <property type="term" value="C:chitin-based extracellular matrix"/>
    <property type="evidence" value="ECO:0007669"/>
    <property type="project" value="TreeGrafter"/>
</dbReference>
<keyword evidence="4" id="KW-1185">Reference proteome</keyword>
<dbReference type="STRING" id="36166.T1H2P2"/>
<dbReference type="AlphaFoldDB" id="T1H2P2"/>
<evidence type="ECO:0000256" key="1">
    <source>
        <dbReference type="ARBA" id="ARBA00022460"/>
    </source>
</evidence>
<reference evidence="3" key="2">
    <citation type="submission" date="2015-06" db="UniProtKB">
        <authorList>
            <consortium name="EnsemblMetazoa"/>
        </authorList>
    </citation>
    <scope>IDENTIFICATION</scope>
</reference>
<dbReference type="Pfam" id="PF00379">
    <property type="entry name" value="Chitin_bind_4"/>
    <property type="match status" value="1"/>
</dbReference>
<dbReference type="InterPro" id="IPR050468">
    <property type="entry name" value="Cuticle_Struct_Prot"/>
</dbReference>
<evidence type="ECO:0008006" key="5">
    <source>
        <dbReference type="Google" id="ProtNLM"/>
    </source>
</evidence>
<protein>
    <recommendedName>
        <fullName evidence="5">Pupal cuticle protein</fullName>
    </recommendedName>
</protein>
<dbReference type="Proteomes" id="UP000015102">
    <property type="component" value="Unassembled WGS sequence"/>
</dbReference>
<proteinExistence type="predicted"/>
<dbReference type="PANTHER" id="PTHR10380:SF238">
    <property type="entry name" value="CUTICULAR PROTEIN 65EA-RELATED"/>
    <property type="match status" value="1"/>
</dbReference>
<dbReference type="EMBL" id="CAQQ02082838">
    <property type="status" value="NOT_ANNOTATED_CDS"/>
    <property type="molecule type" value="Genomic_DNA"/>
</dbReference>
<name>T1H2P2_MEGSC</name>
<dbReference type="EnsemblMetazoa" id="MESCA010495-RA">
    <property type="protein sequence ID" value="MESCA010495-PA"/>
    <property type="gene ID" value="MESCA010495"/>
</dbReference>
<dbReference type="HOGENOM" id="CLU_1375272_0_0_1"/>
<evidence type="ECO:0000313" key="3">
    <source>
        <dbReference type="EnsemblMetazoa" id="MESCA010495-PA"/>
    </source>
</evidence>
<dbReference type="EMBL" id="CAQQ02082837">
    <property type="status" value="NOT_ANNOTATED_CDS"/>
    <property type="molecule type" value="Genomic_DNA"/>
</dbReference>
<accession>T1H2P2</accession>
<dbReference type="GO" id="GO:0008010">
    <property type="term" value="F:structural constituent of chitin-based larval cuticle"/>
    <property type="evidence" value="ECO:0007669"/>
    <property type="project" value="TreeGrafter"/>
</dbReference>
<sequence>AFRTAPNSYKSKGFKTTPVLYKQTSSSSGSDVPVLNMVSDIQADGHYNYEYQLGNGIAASEKGLGGQNVQGSFQYTSPEGEPISITYTADENGYHPHGSHVPEIPSYILKSLEYIRTHAPYDESKHAAASTKSFVAAPARAAYKAPAVKSVPVFKPAKAPAKSAYRSAPVKTSTAFKKTPVSASRAYLKSNQKNGRLTC</sequence>
<dbReference type="InterPro" id="IPR000618">
    <property type="entry name" value="Insect_cuticle"/>
</dbReference>
<dbReference type="PANTHER" id="PTHR10380">
    <property type="entry name" value="CUTICLE PROTEIN"/>
    <property type="match status" value="1"/>
</dbReference>
<dbReference type="InterPro" id="IPR031311">
    <property type="entry name" value="CHIT_BIND_RR_consensus"/>
</dbReference>